<evidence type="ECO:0000313" key="8">
    <source>
        <dbReference type="Proteomes" id="UP000473648"/>
    </source>
</evidence>
<dbReference type="NCBIfam" id="TIGR02467">
    <property type="entry name" value="CbiE"/>
    <property type="match status" value="1"/>
</dbReference>
<evidence type="ECO:0000259" key="6">
    <source>
        <dbReference type="Pfam" id="PF00590"/>
    </source>
</evidence>
<feature type="domain" description="Tetrapyrrole methylase" evidence="6">
    <location>
        <begin position="9"/>
        <end position="198"/>
    </location>
</feature>
<keyword evidence="2" id="KW-0169">Cobalamin biosynthesis</keyword>
<protein>
    <submittedName>
        <fullName evidence="7">Precorrin-6y C5,15-methyltransferase (Decarboxylating) subunit CbiE</fullName>
    </submittedName>
</protein>
<keyword evidence="5" id="KW-0949">S-adenosyl-L-methionine</keyword>
<sequence>MKTAPKYDKLTVVSLGPGAPDYILPAALRAIDEAEVVACGKRHLESFDASGKEVHIVGSGGGKLTEVMAAVKAVYPHKKTALVVSGDCGFYSLLSYARKVIGAAHVQAIPGVSSLTYLFAKIGRPWQDAALISLHGRDQDLIGRVKRHGTVGVLTDDTHNTAYIAAALKAEGLDDKILYVGEDLSYPEERITRLTTEEGLTFSERGMSVVIVTDE</sequence>
<dbReference type="InterPro" id="IPR014776">
    <property type="entry name" value="4pyrrole_Mease_sub2"/>
</dbReference>
<dbReference type="EMBL" id="VOGB01000005">
    <property type="protein sequence ID" value="MQM73439.1"/>
    <property type="molecule type" value="Genomic_DNA"/>
</dbReference>
<gene>
    <name evidence="7" type="primary">cbiE</name>
    <name evidence="7" type="ORF">FRC53_08525</name>
</gene>
<dbReference type="InterPro" id="IPR012818">
    <property type="entry name" value="CbiE"/>
</dbReference>
<dbReference type="InterPro" id="IPR000878">
    <property type="entry name" value="4pyrrol_Mease"/>
</dbReference>
<accession>A0A6L5GT42</accession>
<dbReference type="AlphaFoldDB" id="A0A6L5GT42"/>
<keyword evidence="8" id="KW-1185">Reference proteome</keyword>
<dbReference type="InterPro" id="IPR050714">
    <property type="entry name" value="Cobalamin_biosynth_MTase"/>
</dbReference>
<evidence type="ECO:0000256" key="3">
    <source>
        <dbReference type="ARBA" id="ARBA00022603"/>
    </source>
</evidence>
<reference evidence="7" key="1">
    <citation type="journal article" date="2020" name="Appl. Environ. Microbiol.">
        <title>Medium-Chain Fatty Acid Synthesis by 'Candidatus Weimeria bifida' gen. nov., sp. nov., and 'Candidatus Pseudoramibacter fermentans' sp. nov.</title>
        <authorList>
            <person name="Scarborough M.J."/>
            <person name="Myers K.S."/>
            <person name="Donohue T.J."/>
            <person name="Noguera D.R."/>
        </authorList>
    </citation>
    <scope>NUCLEOTIDE SEQUENCE</scope>
    <source>
        <strain evidence="7">EUB1.1</strain>
    </source>
</reference>
<evidence type="ECO:0000256" key="5">
    <source>
        <dbReference type="ARBA" id="ARBA00022691"/>
    </source>
</evidence>
<comment type="caution">
    <text evidence="7">The sequence shown here is derived from an EMBL/GenBank/DDBJ whole genome shotgun (WGS) entry which is preliminary data.</text>
</comment>
<dbReference type="SUPFAM" id="SSF53790">
    <property type="entry name" value="Tetrapyrrole methylase"/>
    <property type="match status" value="1"/>
</dbReference>
<dbReference type="Proteomes" id="UP000473648">
    <property type="component" value="Unassembled WGS sequence"/>
</dbReference>
<dbReference type="CDD" id="cd11644">
    <property type="entry name" value="Precorrin-6Y-MT"/>
    <property type="match status" value="1"/>
</dbReference>
<proteinExistence type="predicted"/>
<keyword evidence="4" id="KW-0808">Transferase</keyword>
<evidence type="ECO:0000313" key="7">
    <source>
        <dbReference type="EMBL" id="MQM73439.1"/>
    </source>
</evidence>
<evidence type="ECO:0000256" key="4">
    <source>
        <dbReference type="ARBA" id="ARBA00022679"/>
    </source>
</evidence>
<organism evidence="7 8">
    <name type="scientific">Candidatus Pseudoramibacter fermentans</name>
    <dbReference type="NCBI Taxonomy" id="2594427"/>
    <lineage>
        <taxon>Bacteria</taxon>
        <taxon>Bacillati</taxon>
        <taxon>Bacillota</taxon>
        <taxon>Clostridia</taxon>
        <taxon>Eubacteriales</taxon>
        <taxon>Eubacteriaceae</taxon>
        <taxon>Pseudoramibacter</taxon>
    </lineage>
</organism>
<dbReference type="Gene3D" id="3.40.1010.10">
    <property type="entry name" value="Cobalt-precorrin-4 Transmethylase, Domain 1"/>
    <property type="match status" value="1"/>
</dbReference>
<dbReference type="InterPro" id="IPR035996">
    <property type="entry name" value="4pyrrol_Methylase_sf"/>
</dbReference>
<dbReference type="GO" id="GO:0009236">
    <property type="term" value="P:cobalamin biosynthetic process"/>
    <property type="evidence" value="ECO:0007669"/>
    <property type="project" value="UniProtKB-UniPathway"/>
</dbReference>
<dbReference type="UniPathway" id="UPA00148"/>
<evidence type="ECO:0000256" key="2">
    <source>
        <dbReference type="ARBA" id="ARBA00022573"/>
    </source>
</evidence>
<comment type="pathway">
    <text evidence="1">Cofactor biosynthesis; adenosylcobalamin biosynthesis.</text>
</comment>
<name>A0A6L5GT42_9FIRM</name>
<dbReference type="Gene3D" id="3.30.950.10">
    <property type="entry name" value="Methyltransferase, Cobalt-precorrin-4 Transmethylase, Domain 2"/>
    <property type="match status" value="1"/>
</dbReference>
<dbReference type="InterPro" id="IPR014777">
    <property type="entry name" value="4pyrrole_Mease_sub1"/>
</dbReference>
<keyword evidence="3" id="KW-0489">Methyltransferase</keyword>
<dbReference type="PANTHER" id="PTHR43182:SF1">
    <property type="entry name" value="COBALT-PRECORRIN-7 C(5)-METHYLTRANSFERASE"/>
    <property type="match status" value="1"/>
</dbReference>
<dbReference type="GO" id="GO:0032259">
    <property type="term" value="P:methylation"/>
    <property type="evidence" value="ECO:0007669"/>
    <property type="project" value="UniProtKB-KW"/>
</dbReference>
<evidence type="ECO:0000256" key="1">
    <source>
        <dbReference type="ARBA" id="ARBA00004953"/>
    </source>
</evidence>
<dbReference type="PANTHER" id="PTHR43182">
    <property type="entry name" value="COBALT-PRECORRIN-6B C(15)-METHYLTRANSFERASE (DECARBOXYLATING)"/>
    <property type="match status" value="1"/>
</dbReference>
<dbReference type="GO" id="GO:0008276">
    <property type="term" value="F:protein methyltransferase activity"/>
    <property type="evidence" value="ECO:0007669"/>
    <property type="project" value="InterPro"/>
</dbReference>
<dbReference type="Pfam" id="PF00590">
    <property type="entry name" value="TP_methylase"/>
    <property type="match status" value="1"/>
</dbReference>